<organism evidence="5 6">
    <name type="scientific">Mariniblastus fucicola</name>
    <dbReference type="NCBI Taxonomy" id="980251"/>
    <lineage>
        <taxon>Bacteria</taxon>
        <taxon>Pseudomonadati</taxon>
        <taxon>Planctomycetota</taxon>
        <taxon>Planctomycetia</taxon>
        <taxon>Pirellulales</taxon>
        <taxon>Pirellulaceae</taxon>
        <taxon>Mariniblastus</taxon>
    </lineage>
</organism>
<gene>
    <name evidence="5" type="ORF">MFFC18_49960</name>
</gene>
<dbReference type="Pfam" id="PF14559">
    <property type="entry name" value="TPR_19"/>
    <property type="match status" value="1"/>
</dbReference>
<evidence type="ECO:0000313" key="6">
    <source>
        <dbReference type="Proteomes" id="UP000322214"/>
    </source>
</evidence>
<dbReference type="Pfam" id="PF13432">
    <property type="entry name" value="TPR_16"/>
    <property type="match status" value="1"/>
</dbReference>
<keyword evidence="2 3" id="KW-0802">TPR repeat</keyword>
<dbReference type="SUPFAM" id="SSF48452">
    <property type="entry name" value="TPR-like"/>
    <property type="match status" value="2"/>
</dbReference>
<proteinExistence type="predicted"/>
<dbReference type="Gene3D" id="1.25.40.10">
    <property type="entry name" value="Tetratricopeptide repeat domain"/>
    <property type="match status" value="1"/>
</dbReference>
<keyword evidence="4" id="KW-0472">Membrane</keyword>
<dbReference type="PROSITE" id="PS50005">
    <property type="entry name" value="TPR"/>
    <property type="match status" value="2"/>
</dbReference>
<keyword evidence="6" id="KW-1185">Reference proteome</keyword>
<dbReference type="SMART" id="SM00028">
    <property type="entry name" value="TPR"/>
    <property type="match status" value="3"/>
</dbReference>
<dbReference type="OrthoDB" id="421558at2"/>
<dbReference type="Proteomes" id="UP000322214">
    <property type="component" value="Chromosome"/>
</dbReference>
<evidence type="ECO:0000256" key="4">
    <source>
        <dbReference type="SAM" id="Phobius"/>
    </source>
</evidence>
<feature type="transmembrane region" description="Helical" evidence="4">
    <location>
        <begin position="34"/>
        <end position="55"/>
    </location>
</feature>
<sequence>MTLITSRGSPSNVSDRLRYFLPLSNQCQPDRPHAVLVATTLLIASLFFSGCQTIAPFSQTMRTRAAAARQWSGNGIEAFRRGAVEDARECFAKASSQMPRDHRMAANLARTHFQQGELSQAIEVMQRAVEVSNSDPELQVELGEYYLADGQLIAAQRQVDRALSDNHRLASAWLLRGRIHAARGNHQTALGDFQKSLGIDGSREDVQLEIVEAYQSLGDPLRALSAVEQLLEKYPLDRQPESAILAKSAALYQLDQNSSAIEVLTRAADRSDVSSEVFTTLARLQILSGRQTNALRTLTVANDRFPGEPQLAGLLDDLRSTSPTKVASRE</sequence>
<keyword evidence="1" id="KW-0677">Repeat</keyword>
<feature type="repeat" description="TPR" evidence="3">
    <location>
        <begin position="170"/>
        <end position="203"/>
    </location>
</feature>
<protein>
    <submittedName>
        <fullName evidence="5">Tetratricopeptide repeat protein</fullName>
    </submittedName>
</protein>
<dbReference type="InterPro" id="IPR019734">
    <property type="entry name" value="TPR_rpt"/>
</dbReference>
<dbReference type="PANTHER" id="PTHR44186:SF1">
    <property type="entry name" value="BARDET-BIEDL SYNDROME 4 PROTEIN"/>
    <property type="match status" value="1"/>
</dbReference>
<feature type="repeat" description="TPR" evidence="3">
    <location>
        <begin position="102"/>
        <end position="135"/>
    </location>
</feature>
<evidence type="ECO:0000313" key="5">
    <source>
        <dbReference type="EMBL" id="QEG25073.1"/>
    </source>
</evidence>
<dbReference type="KEGG" id="mff:MFFC18_49960"/>
<name>A0A5B9PS72_9BACT</name>
<keyword evidence="4" id="KW-0812">Transmembrane</keyword>
<accession>A0A5B9PS72</accession>
<dbReference type="STRING" id="980251.GCA_001642875_01374"/>
<keyword evidence="4" id="KW-1133">Transmembrane helix</keyword>
<evidence type="ECO:0000256" key="1">
    <source>
        <dbReference type="ARBA" id="ARBA00022737"/>
    </source>
</evidence>
<evidence type="ECO:0000256" key="2">
    <source>
        <dbReference type="ARBA" id="ARBA00022803"/>
    </source>
</evidence>
<dbReference type="RefSeq" id="WP_075084176.1">
    <property type="nucleotide sequence ID" value="NZ_CP042912.1"/>
</dbReference>
<dbReference type="EMBL" id="CP042912">
    <property type="protein sequence ID" value="QEG25073.1"/>
    <property type="molecule type" value="Genomic_DNA"/>
</dbReference>
<dbReference type="AlphaFoldDB" id="A0A5B9PS72"/>
<dbReference type="PANTHER" id="PTHR44186">
    <property type="match status" value="1"/>
</dbReference>
<reference evidence="5 6" key="1">
    <citation type="submission" date="2019-08" db="EMBL/GenBank/DDBJ databases">
        <title>Deep-cultivation of Planctomycetes and their phenomic and genomic characterization uncovers novel biology.</title>
        <authorList>
            <person name="Wiegand S."/>
            <person name="Jogler M."/>
            <person name="Boedeker C."/>
            <person name="Pinto D."/>
            <person name="Vollmers J."/>
            <person name="Rivas-Marin E."/>
            <person name="Kohn T."/>
            <person name="Peeters S.H."/>
            <person name="Heuer A."/>
            <person name="Rast P."/>
            <person name="Oberbeckmann S."/>
            <person name="Bunk B."/>
            <person name="Jeske O."/>
            <person name="Meyerdierks A."/>
            <person name="Storesund J.E."/>
            <person name="Kallscheuer N."/>
            <person name="Luecker S."/>
            <person name="Lage O.M."/>
            <person name="Pohl T."/>
            <person name="Merkel B.J."/>
            <person name="Hornburger P."/>
            <person name="Mueller R.-W."/>
            <person name="Bruemmer F."/>
            <person name="Labrenz M."/>
            <person name="Spormann A.M."/>
            <person name="Op den Camp H."/>
            <person name="Overmann J."/>
            <person name="Amann R."/>
            <person name="Jetten M.S.M."/>
            <person name="Mascher T."/>
            <person name="Medema M.H."/>
            <person name="Devos D.P."/>
            <person name="Kaster A.-K."/>
            <person name="Ovreas L."/>
            <person name="Rohde M."/>
            <person name="Galperin M.Y."/>
            <person name="Jogler C."/>
        </authorList>
    </citation>
    <scope>NUCLEOTIDE SEQUENCE [LARGE SCALE GENOMIC DNA]</scope>
    <source>
        <strain evidence="5 6">FC18</strain>
    </source>
</reference>
<evidence type="ECO:0000256" key="3">
    <source>
        <dbReference type="PROSITE-ProRule" id="PRU00339"/>
    </source>
</evidence>
<dbReference type="InterPro" id="IPR011990">
    <property type="entry name" value="TPR-like_helical_dom_sf"/>
</dbReference>